<dbReference type="InterPro" id="IPR008927">
    <property type="entry name" value="6-PGluconate_DH-like_C_sf"/>
</dbReference>
<sequence length="280" mass="28583">MTCVAMIGLGQMGAPMAVNAINAGLDVAVFDVSPDATSAFSDLNARIALSPADAARAADIVCIVVFNDEQTIEVIAGTDGVLTTLRPGAVIAIHSTIAPETVESLERVARNEGVQVIDAGISGGPTGANAGTLLTMVGGPEDAVISAMPALNSFSKEVIHAGDLGAGLALKLARNAAGYICMSAMHEAMQIAASSGVPLDVLQHTIAETGVFEQALSPFLFGGPAPLSDVDSDSLREILSHLCALGEKDLDQALALAEALGVDVPVTETTRRTFHSVARL</sequence>
<evidence type="ECO:0000259" key="3">
    <source>
        <dbReference type="Pfam" id="PF03446"/>
    </source>
</evidence>
<keyword evidence="2" id="KW-0560">Oxidoreductase</keyword>
<dbReference type="InterPro" id="IPR006115">
    <property type="entry name" value="6PGDH_NADP-bd"/>
</dbReference>
<evidence type="ECO:0000313" key="4">
    <source>
        <dbReference type="EMBL" id="CAB4600735.1"/>
    </source>
</evidence>
<dbReference type="InterPro" id="IPR036291">
    <property type="entry name" value="NAD(P)-bd_dom_sf"/>
</dbReference>
<accession>A0A6J6GPG0</accession>
<proteinExistence type="inferred from homology"/>
<evidence type="ECO:0000256" key="2">
    <source>
        <dbReference type="ARBA" id="ARBA00023002"/>
    </source>
</evidence>
<dbReference type="SUPFAM" id="SSF51735">
    <property type="entry name" value="NAD(P)-binding Rossmann-fold domains"/>
    <property type="match status" value="1"/>
</dbReference>
<evidence type="ECO:0000256" key="1">
    <source>
        <dbReference type="ARBA" id="ARBA00009080"/>
    </source>
</evidence>
<dbReference type="PIRSF" id="PIRSF000103">
    <property type="entry name" value="HIBADH"/>
    <property type="match status" value="1"/>
</dbReference>
<dbReference type="InterPro" id="IPR015815">
    <property type="entry name" value="HIBADH-related"/>
</dbReference>
<protein>
    <submittedName>
        <fullName evidence="4">Unannotated protein</fullName>
    </submittedName>
</protein>
<dbReference type="AlphaFoldDB" id="A0A6J6GPG0"/>
<dbReference type="Gene3D" id="3.40.50.720">
    <property type="entry name" value="NAD(P)-binding Rossmann-like Domain"/>
    <property type="match status" value="1"/>
</dbReference>
<organism evidence="4">
    <name type="scientific">freshwater metagenome</name>
    <dbReference type="NCBI Taxonomy" id="449393"/>
    <lineage>
        <taxon>unclassified sequences</taxon>
        <taxon>metagenomes</taxon>
        <taxon>ecological metagenomes</taxon>
    </lineage>
</organism>
<dbReference type="PANTHER" id="PTHR43060">
    <property type="entry name" value="3-HYDROXYISOBUTYRATE DEHYDROGENASE-LIKE 1, MITOCHONDRIAL-RELATED"/>
    <property type="match status" value="1"/>
</dbReference>
<gene>
    <name evidence="4" type="ORF">UFOPK1827_00574</name>
</gene>
<dbReference type="PANTHER" id="PTHR43060:SF15">
    <property type="entry name" value="3-HYDROXYISOBUTYRATE DEHYDROGENASE-LIKE 1, MITOCHONDRIAL-RELATED"/>
    <property type="match status" value="1"/>
</dbReference>
<dbReference type="Pfam" id="PF03446">
    <property type="entry name" value="NAD_binding_2"/>
    <property type="match status" value="1"/>
</dbReference>
<dbReference type="Gene3D" id="1.10.1040.10">
    <property type="entry name" value="N-(1-d-carboxylethyl)-l-norvaline Dehydrogenase, domain 2"/>
    <property type="match status" value="1"/>
</dbReference>
<dbReference type="InterPro" id="IPR013328">
    <property type="entry name" value="6PGD_dom2"/>
</dbReference>
<dbReference type="InterPro" id="IPR002204">
    <property type="entry name" value="3-OH-isobutyrate_DH-rel_CS"/>
</dbReference>
<dbReference type="PROSITE" id="PS00895">
    <property type="entry name" value="3_HYDROXYISOBUT_DH"/>
    <property type="match status" value="1"/>
</dbReference>
<feature type="domain" description="6-phosphogluconate dehydrogenase NADP-binding" evidence="3">
    <location>
        <begin position="4"/>
        <end position="162"/>
    </location>
</feature>
<dbReference type="EMBL" id="CAEZUO010000017">
    <property type="protein sequence ID" value="CAB4600735.1"/>
    <property type="molecule type" value="Genomic_DNA"/>
</dbReference>
<name>A0A6J6GPG0_9ZZZZ</name>
<comment type="similarity">
    <text evidence="1">Belongs to the HIBADH-related family.</text>
</comment>
<reference evidence="4" key="1">
    <citation type="submission" date="2020-05" db="EMBL/GenBank/DDBJ databases">
        <authorList>
            <person name="Chiriac C."/>
            <person name="Salcher M."/>
            <person name="Ghai R."/>
            <person name="Kavagutti S V."/>
        </authorList>
    </citation>
    <scope>NUCLEOTIDE SEQUENCE</scope>
</reference>
<dbReference type="GO" id="GO:0016491">
    <property type="term" value="F:oxidoreductase activity"/>
    <property type="evidence" value="ECO:0007669"/>
    <property type="project" value="UniProtKB-KW"/>
</dbReference>
<dbReference type="GO" id="GO:0050661">
    <property type="term" value="F:NADP binding"/>
    <property type="evidence" value="ECO:0007669"/>
    <property type="project" value="InterPro"/>
</dbReference>
<dbReference type="SUPFAM" id="SSF48179">
    <property type="entry name" value="6-phosphogluconate dehydrogenase C-terminal domain-like"/>
    <property type="match status" value="1"/>
</dbReference>